<dbReference type="NCBIfam" id="TIGR00199">
    <property type="entry name" value="PncC_domain"/>
    <property type="match status" value="1"/>
</dbReference>
<organism evidence="2 3">
    <name type="scientific">Pedobacter antarcticus 4BY</name>
    <dbReference type="NCBI Taxonomy" id="1358423"/>
    <lineage>
        <taxon>Bacteria</taxon>
        <taxon>Pseudomonadati</taxon>
        <taxon>Bacteroidota</taxon>
        <taxon>Sphingobacteriia</taxon>
        <taxon>Sphingobacteriales</taxon>
        <taxon>Sphingobacteriaceae</taxon>
        <taxon>Pedobacter</taxon>
    </lineage>
</organism>
<dbReference type="eggNOG" id="COG1546">
    <property type="taxonomic scope" value="Bacteria"/>
</dbReference>
<proteinExistence type="predicted"/>
<comment type="caution">
    <text evidence="2">The sequence shown here is derived from an EMBL/GenBank/DDBJ whole genome shotgun (WGS) entry which is preliminary data.</text>
</comment>
<dbReference type="Gene3D" id="3.90.950.20">
    <property type="entry name" value="CinA-like"/>
    <property type="match status" value="1"/>
</dbReference>
<protein>
    <submittedName>
        <fullName evidence="2">Damage-inducible protein CinA</fullName>
    </submittedName>
</protein>
<accession>A0A081PC12</accession>
<sequence>MKQLIETAAKLLIRSNLTLAFAESATAGKASAAFSLACDAGRFLQGGFVCYNAKLKSDVLHVKQEMLDKFSPESTEVTDAITRGLTGLIPADIHIGITGLPCPGGSETPEKPVGTMFISAILKGEHWFSERLLFHGSHEQIVEQTVMHVATKLINSLHNPAPVI</sequence>
<dbReference type="Pfam" id="PF02464">
    <property type="entry name" value="CinA"/>
    <property type="match status" value="1"/>
</dbReference>
<keyword evidence="3" id="KW-1185">Reference proteome</keyword>
<name>A0A081PC12_9SPHI</name>
<dbReference type="OrthoDB" id="6659578at2"/>
<reference evidence="2 3" key="1">
    <citation type="journal article" date="1992" name="Int. J. Syst. Bacteriol.">
        <title>Sphingobacterium antarcticus sp. nov. a Psychrotrophic Bacterium from the Soils of Schirmacher Oasis, Antarctica.</title>
        <authorList>
            <person name="Shivaji S."/>
            <person name="Ray M.K."/>
            <person name="Rao N.S."/>
            <person name="Saiserr L."/>
            <person name="Jagannadham M.V."/>
            <person name="Kumar G.S."/>
            <person name="Reddy G."/>
            <person name="Bhargava P.M."/>
        </authorList>
    </citation>
    <scope>NUCLEOTIDE SEQUENCE [LARGE SCALE GENOMIC DNA]</scope>
    <source>
        <strain evidence="2 3">4BY</strain>
    </source>
</reference>
<evidence type="ECO:0000259" key="1">
    <source>
        <dbReference type="Pfam" id="PF02464"/>
    </source>
</evidence>
<dbReference type="SUPFAM" id="SSF142433">
    <property type="entry name" value="CinA-like"/>
    <property type="match status" value="1"/>
</dbReference>
<evidence type="ECO:0000313" key="3">
    <source>
        <dbReference type="Proteomes" id="UP000028007"/>
    </source>
</evidence>
<evidence type="ECO:0000313" key="2">
    <source>
        <dbReference type="EMBL" id="KEQ28235.1"/>
    </source>
</evidence>
<dbReference type="EMBL" id="JNFF01000117">
    <property type="protein sequence ID" value="KEQ28235.1"/>
    <property type="molecule type" value="Genomic_DNA"/>
</dbReference>
<dbReference type="InterPro" id="IPR008136">
    <property type="entry name" value="CinA_C"/>
</dbReference>
<feature type="domain" description="CinA C-terminal" evidence="1">
    <location>
        <begin position="3"/>
        <end position="154"/>
    </location>
</feature>
<dbReference type="AlphaFoldDB" id="A0A081PC12"/>
<gene>
    <name evidence="2" type="ORF">N180_00960</name>
</gene>
<dbReference type="Proteomes" id="UP000028007">
    <property type="component" value="Unassembled WGS sequence"/>
</dbReference>
<dbReference type="InterPro" id="IPR036653">
    <property type="entry name" value="CinA-like_C"/>
</dbReference>